<feature type="domain" description="Nucleotidyl transferase" evidence="8">
    <location>
        <begin position="4"/>
        <end position="264"/>
    </location>
</feature>
<dbReference type="PANTHER" id="PTHR43197">
    <property type="entry name" value="UTP--GLUCOSE-1-PHOSPHATE URIDYLYLTRANSFERASE"/>
    <property type="match status" value="1"/>
</dbReference>
<evidence type="ECO:0000256" key="5">
    <source>
        <dbReference type="ARBA" id="ARBA00022695"/>
    </source>
</evidence>
<evidence type="ECO:0000256" key="3">
    <source>
        <dbReference type="ARBA" id="ARBA00019048"/>
    </source>
</evidence>
<name>A0A6J4LGK8_9SPHI</name>
<protein>
    <recommendedName>
        <fullName evidence="3 7">UTP--glucose-1-phosphate uridylyltransferase</fullName>
        <ecNumber evidence="2 7">2.7.7.9</ecNumber>
    </recommendedName>
    <alternativeName>
        <fullName evidence="7">UDP-glucose pyrophosphorylase</fullName>
    </alternativeName>
</protein>
<evidence type="ECO:0000256" key="2">
    <source>
        <dbReference type="ARBA" id="ARBA00012415"/>
    </source>
</evidence>
<dbReference type="InterPro" id="IPR029044">
    <property type="entry name" value="Nucleotide-diphossugar_trans"/>
</dbReference>
<dbReference type="EC" id="2.7.7.9" evidence="2 7"/>
<dbReference type="Gene3D" id="3.90.550.10">
    <property type="entry name" value="Spore Coat Polysaccharide Biosynthesis Protein SpsA, Chain A"/>
    <property type="match status" value="1"/>
</dbReference>
<comment type="catalytic activity">
    <reaction evidence="6 7">
        <text>alpha-D-glucose 1-phosphate + UTP + H(+) = UDP-alpha-D-glucose + diphosphate</text>
        <dbReference type="Rhea" id="RHEA:19889"/>
        <dbReference type="ChEBI" id="CHEBI:15378"/>
        <dbReference type="ChEBI" id="CHEBI:33019"/>
        <dbReference type="ChEBI" id="CHEBI:46398"/>
        <dbReference type="ChEBI" id="CHEBI:58601"/>
        <dbReference type="ChEBI" id="CHEBI:58885"/>
        <dbReference type="EC" id="2.7.7.9"/>
    </reaction>
</comment>
<evidence type="ECO:0000313" key="9">
    <source>
        <dbReference type="EMBL" id="CAA9332623.1"/>
    </source>
</evidence>
<reference evidence="9" key="1">
    <citation type="submission" date="2020-02" db="EMBL/GenBank/DDBJ databases">
        <authorList>
            <person name="Meier V. D."/>
        </authorList>
    </citation>
    <scope>NUCLEOTIDE SEQUENCE</scope>
    <source>
        <strain evidence="9">AVDCRST_MAG56</strain>
    </source>
</reference>
<gene>
    <name evidence="9" type="ORF">AVDCRST_MAG56-7544</name>
</gene>
<evidence type="ECO:0000256" key="4">
    <source>
        <dbReference type="ARBA" id="ARBA00022679"/>
    </source>
</evidence>
<dbReference type="EMBL" id="CADCTQ010000624">
    <property type="protein sequence ID" value="CAA9332623.1"/>
    <property type="molecule type" value="Genomic_DNA"/>
</dbReference>
<comment type="similarity">
    <text evidence="1 7">Belongs to the UDPGP type 2 family.</text>
</comment>
<evidence type="ECO:0000256" key="6">
    <source>
        <dbReference type="ARBA" id="ARBA00048128"/>
    </source>
</evidence>
<evidence type="ECO:0000256" key="7">
    <source>
        <dbReference type="RuleBase" id="RU361259"/>
    </source>
</evidence>
<evidence type="ECO:0000256" key="1">
    <source>
        <dbReference type="ARBA" id="ARBA00006890"/>
    </source>
</evidence>
<dbReference type="InterPro" id="IPR005771">
    <property type="entry name" value="GalU_uridylyltTrfase_bac/arc"/>
</dbReference>
<dbReference type="GO" id="GO:0006011">
    <property type="term" value="P:UDP-alpha-D-glucose metabolic process"/>
    <property type="evidence" value="ECO:0007669"/>
    <property type="project" value="InterPro"/>
</dbReference>
<dbReference type="GO" id="GO:0003983">
    <property type="term" value="F:UTP:glucose-1-phosphate uridylyltransferase activity"/>
    <property type="evidence" value="ECO:0007669"/>
    <property type="project" value="UniProtKB-EC"/>
</dbReference>
<accession>A0A6J4LGK8</accession>
<keyword evidence="5 7" id="KW-0548">Nucleotidyltransferase</keyword>
<dbReference type="AlphaFoldDB" id="A0A6J4LGK8"/>
<proteinExistence type="inferred from homology"/>
<evidence type="ECO:0000259" key="8">
    <source>
        <dbReference type="Pfam" id="PF00483"/>
    </source>
</evidence>
<dbReference type="InterPro" id="IPR005835">
    <property type="entry name" value="NTP_transferase_dom"/>
</dbReference>
<dbReference type="CDD" id="cd02541">
    <property type="entry name" value="UGPase_prokaryotic"/>
    <property type="match status" value="1"/>
</dbReference>
<sequence>MIRKAVIPAAGLGTRFLPATKALPKEMLPIIDTPTIQYVVQEAVDSGIEDILIISGKGKRAMEDHFDRNFELEARLEEKEDERWYNEVRRLADMANIHFVRQKEMNGLGDAIYYARFHTGNEPFAVLLGDTVINSVIPVTQQLIDIYEQYRGTVIAVEEVPHDKVSRYGVVGGRKLSDTLMELSTLVEKPAVDKAPSNLAIAGRYILTPQIYEAIEHTPPGKNKEIQLTDAFLYLLKRENIYSHTIEGKRYDIGNKLDFLKTNVEFALRRKEFAAPFAAFLKEIVRELEAREAGK</sequence>
<dbReference type="SUPFAM" id="SSF53448">
    <property type="entry name" value="Nucleotide-diphospho-sugar transferases"/>
    <property type="match status" value="1"/>
</dbReference>
<dbReference type="NCBIfam" id="TIGR01099">
    <property type="entry name" value="galU"/>
    <property type="match status" value="1"/>
</dbReference>
<keyword evidence="4 7" id="KW-0808">Transferase</keyword>
<dbReference type="PANTHER" id="PTHR43197:SF1">
    <property type="entry name" value="UTP--GLUCOSE-1-PHOSPHATE URIDYLYLTRANSFERASE"/>
    <property type="match status" value="1"/>
</dbReference>
<organism evidence="9">
    <name type="scientific">uncultured Cytophagales bacterium</name>
    <dbReference type="NCBI Taxonomy" id="158755"/>
    <lineage>
        <taxon>Bacteria</taxon>
        <taxon>Pseudomonadati</taxon>
        <taxon>Bacteroidota</taxon>
        <taxon>Sphingobacteriia</taxon>
        <taxon>Sphingobacteriales</taxon>
        <taxon>environmental samples</taxon>
    </lineage>
</organism>
<dbReference type="Pfam" id="PF00483">
    <property type="entry name" value="NTP_transferase"/>
    <property type="match status" value="1"/>
</dbReference>